<reference evidence="2 3" key="1">
    <citation type="submission" date="2019-04" db="EMBL/GenBank/DDBJ databases">
        <title>Herbidospora sp. NEAU-GS14.nov., a novel actinomycete isolated from soil.</title>
        <authorList>
            <person name="Han L."/>
        </authorList>
    </citation>
    <scope>NUCLEOTIDE SEQUENCE [LARGE SCALE GENOMIC DNA]</scope>
    <source>
        <strain evidence="2 3">NEAU-GS14</strain>
    </source>
</reference>
<dbReference type="InterPro" id="IPR019734">
    <property type="entry name" value="TPR_rpt"/>
</dbReference>
<dbReference type="PANTHER" id="PTHR46082">
    <property type="entry name" value="ATP/GTP-BINDING PROTEIN-RELATED"/>
    <property type="match status" value="1"/>
</dbReference>
<protein>
    <submittedName>
        <fullName evidence="2">Tetratricopeptide repeat protein</fullName>
    </submittedName>
</protein>
<evidence type="ECO:0000313" key="2">
    <source>
        <dbReference type="EMBL" id="TKK89740.1"/>
    </source>
</evidence>
<proteinExistence type="predicted"/>
<evidence type="ECO:0000256" key="1">
    <source>
        <dbReference type="PROSITE-ProRule" id="PRU00339"/>
    </source>
</evidence>
<dbReference type="InterPro" id="IPR011990">
    <property type="entry name" value="TPR-like_helical_dom_sf"/>
</dbReference>
<dbReference type="PANTHER" id="PTHR46082:SF6">
    <property type="entry name" value="AAA+ ATPASE DOMAIN-CONTAINING PROTEIN-RELATED"/>
    <property type="match status" value="1"/>
</dbReference>
<accession>A0A4U3ML94</accession>
<dbReference type="OrthoDB" id="3511185at2"/>
<keyword evidence="1" id="KW-0802">TPR repeat</keyword>
<evidence type="ECO:0000313" key="3">
    <source>
        <dbReference type="Proteomes" id="UP000308705"/>
    </source>
</evidence>
<gene>
    <name evidence="2" type="ORF">FDA94_07545</name>
</gene>
<dbReference type="EMBL" id="SZQA01000005">
    <property type="protein sequence ID" value="TKK89740.1"/>
    <property type="molecule type" value="Genomic_DNA"/>
</dbReference>
<sequence>MSRSPSSFDIAFGLLREGRLVDAEQVMRKEALKVERRHGRGSHEWASVQCDLGNVFFASGQLDRAVDCFRTACSGTPSADHETRKEQLTYRLNLGMVLAVADRLDEAETELRRNLQEREDFYGREHPGYAFALEPLADLLLRRGDVARAREVIEEAVGNFWRSGHERVAAALAVRGEIIVLGGADEPPFSALDQLPDEVVEGIAYAAVERSGRDPVLGKAVLTRLVDALEARLGPDHQATLNALSQLANIGGDAGDEAGRIETIKKVLASYDRQGREHDAFMAALALAMAQDDAGDTTGALDTYARVQTRADGLGRPEYHAQLLRNWGLALAAAGRPAEAEERLRAAVGVADLGTDHEILGRSRIALGLFLQHADRLDEARHVVEAGLATLDVAHPDAITGRSHLTAIAAGRSCGCGDVQGAIADAFREFVLGRLPGDLLADLAVTVENGDFAINVDLRREPTEAEIEHLNQLLQSATAEFRGRLVAGG</sequence>
<comment type="caution">
    <text evidence="2">The sequence shown here is derived from an EMBL/GenBank/DDBJ whole genome shotgun (WGS) entry which is preliminary data.</text>
</comment>
<organism evidence="2 3">
    <name type="scientific">Herbidospora galbida</name>
    <dbReference type="NCBI Taxonomy" id="2575442"/>
    <lineage>
        <taxon>Bacteria</taxon>
        <taxon>Bacillati</taxon>
        <taxon>Actinomycetota</taxon>
        <taxon>Actinomycetes</taxon>
        <taxon>Streptosporangiales</taxon>
        <taxon>Streptosporangiaceae</taxon>
        <taxon>Herbidospora</taxon>
    </lineage>
</organism>
<dbReference type="Pfam" id="PF13424">
    <property type="entry name" value="TPR_12"/>
    <property type="match status" value="1"/>
</dbReference>
<keyword evidence="3" id="KW-1185">Reference proteome</keyword>
<name>A0A4U3ML94_9ACTN</name>
<dbReference type="PROSITE" id="PS50005">
    <property type="entry name" value="TPR"/>
    <property type="match status" value="1"/>
</dbReference>
<dbReference type="SUPFAM" id="SSF48452">
    <property type="entry name" value="TPR-like"/>
    <property type="match status" value="2"/>
</dbReference>
<feature type="repeat" description="TPR" evidence="1">
    <location>
        <begin position="46"/>
        <end position="79"/>
    </location>
</feature>
<dbReference type="InterPro" id="IPR053137">
    <property type="entry name" value="NLR-like"/>
</dbReference>
<dbReference type="Proteomes" id="UP000308705">
    <property type="component" value="Unassembled WGS sequence"/>
</dbReference>
<dbReference type="AlphaFoldDB" id="A0A4U3ML94"/>
<dbReference type="Gene3D" id="1.25.40.10">
    <property type="entry name" value="Tetratricopeptide repeat domain"/>
    <property type="match status" value="2"/>
</dbReference>
<dbReference type="RefSeq" id="WP_137246319.1">
    <property type="nucleotide sequence ID" value="NZ_SZQA01000005.1"/>
</dbReference>